<evidence type="ECO:0000256" key="3">
    <source>
        <dbReference type="RuleBase" id="RU003476"/>
    </source>
</evidence>
<dbReference type="EMBL" id="MFZH01000001">
    <property type="protein sequence ID" value="OGK20203.1"/>
    <property type="molecule type" value="Genomic_DNA"/>
</dbReference>
<dbReference type="InterPro" id="IPR015797">
    <property type="entry name" value="NUDIX_hydrolase-like_dom_sf"/>
</dbReference>
<evidence type="ECO:0000259" key="4">
    <source>
        <dbReference type="PROSITE" id="PS51462"/>
    </source>
</evidence>
<organism evidence="5 6">
    <name type="scientific">Candidatus Roizmanbacteria bacterium RIFCSPHIGHO2_01_FULL_39_24</name>
    <dbReference type="NCBI Taxonomy" id="1802032"/>
    <lineage>
        <taxon>Bacteria</taxon>
        <taxon>Candidatus Roizmaniibacteriota</taxon>
    </lineage>
</organism>
<dbReference type="InterPro" id="IPR020084">
    <property type="entry name" value="NUDIX_hydrolase_CS"/>
</dbReference>
<dbReference type="Pfam" id="PF00293">
    <property type="entry name" value="NUDIX"/>
    <property type="match status" value="1"/>
</dbReference>
<comment type="caution">
    <text evidence="5">The sequence shown here is derived from an EMBL/GenBank/DDBJ whole genome shotgun (WGS) entry which is preliminary data.</text>
</comment>
<name>A0A1F7GMN8_9BACT</name>
<keyword evidence="2 3" id="KW-0378">Hydrolase</keyword>
<dbReference type="PANTHER" id="PTHR43046">
    <property type="entry name" value="GDP-MANNOSE MANNOSYL HYDROLASE"/>
    <property type="match status" value="1"/>
</dbReference>
<dbReference type="AlphaFoldDB" id="A0A1F7GMN8"/>
<dbReference type="InterPro" id="IPR020476">
    <property type="entry name" value="Nudix_hydrolase"/>
</dbReference>
<comment type="similarity">
    <text evidence="3">Belongs to the Nudix hydrolase family.</text>
</comment>
<sequence length="164" mass="18851">MITCTFEDGGIGRKRHVTINAILVKDNKVLLGKRGTYNGNPMLEYGKWGLIGGFVERDENLEEALKREIKEETGCDATSFTLFHIKDNPDRPHEDRQNIEFVFIVQTSDDFTEGNEEVRKLEWFAFDQVPPKEEMAFDHGDDLVLYKKYLSSKFPLPFVGKNSS</sequence>
<dbReference type="InterPro" id="IPR000086">
    <property type="entry name" value="NUDIX_hydrolase_dom"/>
</dbReference>
<proteinExistence type="inferred from homology"/>
<gene>
    <name evidence="5" type="ORF">A2799_02750</name>
</gene>
<dbReference type="GO" id="GO:0016787">
    <property type="term" value="F:hydrolase activity"/>
    <property type="evidence" value="ECO:0007669"/>
    <property type="project" value="UniProtKB-KW"/>
</dbReference>
<dbReference type="Gene3D" id="3.90.79.10">
    <property type="entry name" value="Nucleoside Triphosphate Pyrophosphohydrolase"/>
    <property type="match status" value="1"/>
</dbReference>
<reference evidence="5 6" key="1">
    <citation type="journal article" date="2016" name="Nat. Commun.">
        <title>Thousands of microbial genomes shed light on interconnected biogeochemical processes in an aquifer system.</title>
        <authorList>
            <person name="Anantharaman K."/>
            <person name="Brown C.T."/>
            <person name="Hug L.A."/>
            <person name="Sharon I."/>
            <person name="Castelle C.J."/>
            <person name="Probst A.J."/>
            <person name="Thomas B.C."/>
            <person name="Singh A."/>
            <person name="Wilkins M.J."/>
            <person name="Karaoz U."/>
            <person name="Brodie E.L."/>
            <person name="Williams K.H."/>
            <person name="Hubbard S.S."/>
            <person name="Banfield J.F."/>
        </authorList>
    </citation>
    <scope>NUCLEOTIDE SEQUENCE [LARGE SCALE GENOMIC DNA]</scope>
</reference>
<comment type="cofactor">
    <cofactor evidence="1">
        <name>Mg(2+)</name>
        <dbReference type="ChEBI" id="CHEBI:18420"/>
    </cofactor>
</comment>
<evidence type="ECO:0000256" key="2">
    <source>
        <dbReference type="ARBA" id="ARBA00022801"/>
    </source>
</evidence>
<dbReference type="PROSITE" id="PS51462">
    <property type="entry name" value="NUDIX"/>
    <property type="match status" value="1"/>
</dbReference>
<dbReference type="CDD" id="cd18873">
    <property type="entry name" value="NUDIX_NadM_like"/>
    <property type="match status" value="1"/>
</dbReference>
<evidence type="ECO:0000313" key="5">
    <source>
        <dbReference type="EMBL" id="OGK20203.1"/>
    </source>
</evidence>
<dbReference type="Proteomes" id="UP000176850">
    <property type="component" value="Unassembled WGS sequence"/>
</dbReference>
<dbReference type="SUPFAM" id="SSF55811">
    <property type="entry name" value="Nudix"/>
    <property type="match status" value="1"/>
</dbReference>
<evidence type="ECO:0000256" key="1">
    <source>
        <dbReference type="ARBA" id="ARBA00001946"/>
    </source>
</evidence>
<dbReference type="PANTHER" id="PTHR43046:SF14">
    <property type="entry name" value="MUTT_NUDIX FAMILY PROTEIN"/>
    <property type="match status" value="1"/>
</dbReference>
<protein>
    <recommendedName>
        <fullName evidence="4">Nudix hydrolase domain-containing protein</fullName>
    </recommendedName>
</protein>
<feature type="domain" description="Nudix hydrolase" evidence="4">
    <location>
        <begin position="14"/>
        <end position="147"/>
    </location>
</feature>
<accession>A0A1F7GMN8</accession>
<dbReference type="PRINTS" id="PR00502">
    <property type="entry name" value="NUDIXFAMILY"/>
</dbReference>
<evidence type="ECO:0000313" key="6">
    <source>
        <dbReference type="Proteomes" id="UP000176850"/>
    </source>
</evidence>
<dbReference type="PROSITE" id="PS00893">
    <property type="entry name" value="NUDIX_BOX"/>
    <property type="match status" value="1"/>
</dbReference>